<accession>A0A9I9EBX1</accession>
<proteinExistence type="predicted"/>
<name>A0A9I9EBX1_CUCME</name>
<reference evidence="1" key="1">
    <citation type="submission" date="2023-03" db="UniProtKB">
        <authorList>
            <consortium name="EnsemblPlants"/>
        </authorList>
    </citation>
    <scope>IDENTIFICATION</scope>
</reference>
<evidence type="ECO:0000313" key="1">
    <source>
        <dbReference type="EnsemblPlants" id="MELO3C031650.2.1"/>
    </source>
</evidence>
<sequence length="201" mass="23494">LLPPAPESFHHEVPVRKIISDHRRFPEPFNPTIHLRELADVQQFHSRHFLNHSQPIRNRAERQIRHSDLISSEEFPLSAAESPLLDESSSGSLVRIGRQQGILRPRFFDIFENDNGFTDRVSGMDEDWNLLMNGIVLQKERRFVGEIFFNVFVGNAFECQSPNDSVTERAWPSSMEFQFFHLLLQWRIRSSSRIEGRKSLL</sequence>
<dbReference type="AlphaFoldDB" id="A0A9I9EBX1"/>
<dbReference type="EnsemblPlants" id="MELO3C031650.2.1">
    <property type="protein sequence ID" value="MELO3C031650.2.1"/>
    <property type="gene ID" value="MELO3C031650.2"/>
</dbReference>
<organism evidence="1">
    <name type="scientific">Cucumis melo</name>
    <name type="common">Muskmelon</name>
    <dbReference type="NCBI Taxonomy" id="3656"/>
    <lineage>
        <taxon>Eukaryota</taxon>
        <taxon>Viridiplantae</taxon>
        <taxon>Streptophyta</taxon>
        <taxon>Embryophyta</taxon>
        <taxon>Tracheophyta</taxon>
        <taxon>Spermatophyta</taxon>
        <taxon>Magnoliopsida</taxon>
        <taxon>eudicotyledons</taxon>
        <taxon>Gunneridae</taxon>
        <taxon>Pentapetalae</taxon>
        <taxon>rosids</taxon>
        <taxon>fabids</taxon>
        <taxon>Cucurbitales</taxon>
        <taxon>Cucurbitaceae</taxon>
        <taxon>Benincaseae</taxon>
        <taxon>Cucumis</taxon>
    </lineage>
</organism>
<protein>
    <submittedName>
        <fullName evidence="1">Uncharacterized protein</fullName>
    </submittedName>
</protein>